<evidence type="ECO:0008006" key="4">
    <source>
        <dbReference type="Google" id="ProtNLM"/>
    </source>
</evidence>
<evidence type="ECO:0000256" key="1">
    <source>
        <dbReference type="SAM" id="MobiDB-lite"/>
    </source>
</evidence>
<feature type="compositionally biased region" description="Low complexity" evidence="1">
    <location>
        <begin position="65"/>
        <end position="88"/>
    </location>
</feature>
<accession>A0A1T3WL23</accession>
<feature type="non-terminal residue" evidence="2">
    <location>
        <position position="447"/>
    </location>
</feature>
<dbReference type="Proteomes" id="UP000191039">
    <property type="component" value="Unassembled WGS sequence"/>
</dbReference>
<name>A0A1T3WL23_9MYCO</name>
<dbReference type="InterPro" id="IPR015943">
    <property type="entry name" value="WD40/YVTN_repeat-like_dom_sf"/>
</dbReference>
<gene>
    <name evidence="2" type="ORF">BV510_09440</name>
</gene>
<dbReference type="AlphaFoldDB" id="A0A1T3WL23"/>
<feature type="region of interest" description="Disordered" evidence="1">
    <location>
        <begin position="61"/>
        <end position="173"/>
    </location>
</feature>
<dbReference type="SUPFAM" id="SSF63825">
    <property type="entry name" value="YWTD domain"/>
    <property type="match status" value="1"/>
</dbReference>
<comment type="caution">
    <text evidence="2">The sequence shown here is derived from an EMBL/GenBank/DDBJ whole genome shotgun (WGS) entry which is preliminary data.</text>
</comment>
<dbReference type="Pfam" id="PF17963">
    <property type="entry name" value="Big_9"/>
    <property type="match status" value="1"/>
</dbReference>
<reference evidence="2 3" key="1">
    <citation type="submission" date="2016-09" db="EMBL/GenBank/DDBJ databases">
        <title>genome sequences of unsequenced Mycobacteria.</title>
        <authorList>
            <person name="Greninger A.L."/>
            <person name="Jerome K.R."/>
            <person name="Mcnair B."/>
            <person name="Wallis C."/>
            <person name="Fang F."/>
        </authorList>
    </citation>
    <scope>NUCLEOTIDE SEQUENCE [LARGE SCALE GENOMIC DNA]</scope>
    <source>
        <strain evidence="2 3">BM1</strain>
    </source>
</reference>
<dbReference type="Gene3D" id="2.130.10.10">
    <property type="entry name" value="YVTN repeat-like/Quinoprotein amine dehydrogenase"/>
    <property type="match status" value="1"/>
</dbReference>
<evidence type="ECO:0000313" key="2">
    <source>
        <dbReference type="EMBL" id="OPE54580.1"/>
    </source>
</evidence>
<evidence type="ECO:0000313" key="3">
    <source>
        <dbReference type="Proteomes" id="UP000191039"/>
    </source>
</evidence>
<feature type="compositionally biased region" description="Low complexity" evidence="1">
    <location>
        <begin position="145"/>
        <end position="164"/>
    </location>
</feature>
<protein>
    <recommendedName>
        <fullName evidence="4">Cadherin-like domain-containing protein</fullName>
    </recommendedName>
</protein>
<sequence length="447" mass="44277">MVYFQQSRRCPDSAGVETEASVVKDSITAGDARHVGRVGALAVALGIGLGVGSGVVVTAPTAWADPDTSGTGTSQSDSTSGPSDSAGTETAGDESTTGPSDPEPDPSTTAPGTAGPDTSLEDAAEVAAAGPAPARTIAPKKKPRTAITARSGARTAAAPAASRTTRPDDAAQPAAMIQRAPTPEPSDTTAAPVVTASTSASALSTAVPQAVPKPTLPTPAKVVNTLLSALTAPFHGSRPGAPVEFPGLWVMLAAARRQLDPTPAVTAASAPAAMAIAATAAATPANAQPIIGEPVLGEPDPTTGAVTGRVVATDPEGAKLTYALLTRPAEGTLTFTSAGAFTYTPTAAQRIRAWLGPVPDAVFTLTVSDGKTAKVTTAVAIPISPTPIHLLNPVALGNPTAVAATNNRAYVVDSSTGTVTVVNTLDGTVLTTIPVGSNPISVGLDHD</sequence>
<organism evidence="2 3">
    <name type="scientific">Mycolicibacterium diernhoferi</name>
    <dbReference type="NCBI Taxonomy" id="1801"/>
    <lineage>
        <taxon>Bacteria</taxon>
        <taxon>Bacillati</taxon>
        <taxon>Actinomycetota</taxon>
        <taxon>Actinomycetes</taxon>
        <taxon>Mycobacteriales</taxon>
        <taxon>Mycobacteriaceae</taxon>
        <taxon>Mycolicibacterium</taxon>
    </lineage>
</organism>
<proteinExistence type="predicted"/>
<feature type="compositionally biased region" description="Low complexity" evidence="1">
    <location>
        <begin position="125"/>
        <end position="137"/>
    </location>
</feature>
<dbReference type="EMBL" id="MIJD01000076">
    <property type="protein sequence ID" value="OPE54580.1"/>
    <property type="molecule type" value="Genomic_DNA"/>
</dbReference>